<dbReference type="PANTHER" id="PTHR33712">
    <property type="entry name" value="LIGHT-INDEPENDENT PROTOCHLOROPHYLLIDE REDUCTASE SUBUNIT B"/>
    <property type="match status" value="1"/>
</dbReference>
<proteinExistence type="predicted"/>
<dbReference type="Proteomes" id="UP000216189">
    <property type="component" value="Unassembled WGS sequence"/>
</dbReference>
<gene>
    <name evidence="2" type="ORF">CIK91_01095</name>
</gene>
<dbReference type="Pfam" id="PF00148">
    <property type="entry name" value="Oxidored_nitro"/>
    <property type="match status" value="1"/>
</dbReference>
<dbReference type="SUPFAM" id="SSF53807">
    <property type="entry name" value="Helical backbone' metal receptor"/>
    <property type="match status" value="1"/>
</dbReference>
<evidence type="ECO:0000259" key="1">
    <source>
        <dbReference type="Pfam" id="PF00148"/>
    </source>
</evidence>
<feature type="domain" description="Nitrogenase/oxidoreductase component 1" evidence="1">
    <location>
        <begin position="20"/>
        <end position="444"/>
    </location>
</feature>
<dbReference type="RefSeq" id="WP_094447989.1">
    <property type="nucleotide sequence ID" value="NZ_CP091802.1"/>
</dbReference>
<keyword evidence="3" id="KW-1185">Reference proteome</keyword>
<evidence type="ECO:0000313" key="2">
    <source>
        <dbReference type="EMBL" id="OYP57180.1"/>
    </source>
</evidence>
<accession>A0ABX4EKG4</accession>
<dbReference type="InterPro" id="IPR000510">
    <property type="entry name" value="Nase/OxRdtase_comp1"/>
</dbReference>
<reference evidence="2 3" key="1">
    <citation type="submission" date="2017-08" db="EMBL/GenBank/DDBJ databases">
        <title>Comparative genomics of non-oral Prevotella species.</title>
        <authorList>
            <person name="Accetto T."/>
            <person name="Nograsek B."/>
            <person name="Avgustin G."/>
        </authorList>
    </citation>
    <scope>NUCLEOTIDE SEQUENCE [LARGE SCALE GENOMIC DNA]</scope>
    <source>
        <strain evidence="2 3">TC1-1</strain>
    </source>
</reference>
<comment type="caution">
    <text evidence="2">The sequence shown here is derived from an EMBL/GenBank/DDBJ whole genome shotgun (WGS) entry which is preliminary data.</text>
</comment>
<dbReference type="PANTHER" id="PTHR33712:SF7">
    <property type="entry name" value="LIGHT-INDEPENDENT PROTOCHLOROPHYLLIDE REDUCTASE SUBUNIT B"/>
    <property type="match status" value="1"/>
</dbReference>
<dbReference type="InterPro" id="IPR050152">
    <property type="entry name" value="ChlB/BchB/BchZ"/>
</dbReference>
<protein>
    <submittedName>
        <fullName evidence="2">Hydrogenase</fullName>
    </submittedName>
</protein>
<organism evidence="2 3">
    <name type="scientific">Segatella bryantii</name>
    <name type="common">Prevotella bryantii</name>
    <dbReference type="NCBI Taxonomy" id="77095"/>
    <lineage>
        <taxon>Bacteria</taxon>
        <taxon>Pseudomonadati</taxon>
        <taxon>Bacteroidota</taxon>
        <taxon>Bacteroidia</taxon>
        <taxon>Bacteroidales</taxon>
        <taxon>Prevotellaceae</taxon>
        <taxon>Segatella</taxon>
    </lineage>
</organism>
<name>A0ABX4EKG4_SEGBR</name>
<evidence type="ECO:0000313" key="3">
    <source>
        <dbReference type="Proteomes" id="UP000216189"/>
    </source>
</evidence>
<sequence>MSNIKKKKPSVISDVRYACAVGATNTVVAIKGAVPIANCSPGCQLKTTAMLTFENGFQGSIAAGGGNMPSANSTENDVVFGGIKTLDELIKSTLKIYEGDLFVVLTGCVGELIGDNVPDLVSNYQRAGYPIVYANTAGFKGNNLYGHEVVVDAIIDQFVGDYQGEKKKGLINLWFETPYYNHNWRGDYQELARILRGAGFEVNVLFGAENPGVEAWKRIPQAQFNLVVSPWVGIKNAEHLQKKYNQPYLHIPEIPVGEEATAKFIRQVVEYAGIDKAQSEQFIRQEADIYYYYLEHFSEFFAEYWYGMPSEFVVTADAAYALAYSKFLADQIGLIPKKVIITDNTPEKYRPAITEYFKNNISEGVSIDVEFEEDGYLVEKKIESVEFTSGKPLILGSSWELTLADKKGALFFEVATPSSETLVINRSHIGYRGALQFLERIYSASVGGR</sequence>
<dbReference type="EMBL" id="NPJF01000009">
    <property type="protein sequence ID" value="OYP57180.1"/>
    <property type="molecule type" value="Genomic_DNA"/>
</dbReference>
<dbReference type="Gene3D" id="3.40.50.1980">
    <property type="entry name" value="Nitrogenase molybdenum iron protein domain"/>
    <property type="match status" value="3"/>
</dbReference>